<organism evidence="3 5">
    <name type="scientific">Adiantum capillus-veneris</name>
    <name type="common">Maidenhair fern</name>
    <dbReference type="NCBI Taxonomy" id="13818"/>
    <lineage>
        <taxon>Eukaryota</taxon>
        <taxon>Viridiplantae</taxon>
        <taxon>Streptophyta</taxon>
        <taxon>Embryophyta</taxon>
        <taxon>Tracheophyta</taxon>
        <taxon>Polypodiopsida</taxon>
        <taxon>Polypodiidae</taxon>
        <taxon>Polypodiales</taxon>
        <taxon>Pteridineae</taxon>
        <taxon>Pteridaceae</taxon>
        <taxon>Vittarioideae</taxon>
        <taxon>Adiantum</taxon>
    </lineage>
</organism>
<protein>
    <recommendedName>
        <fullName evidence="6">Late embryogenesis abundant protein LEA-2 subgroup domain-containing protein</fullName>
    </recommendedName>
</protein>
<dbReference type="Proteomes" id="UP000886520">
    <property type="component" value="Chromosome 15"/>
</dbReference>
<evidence type="ECO:0000256" key="2">
    <source>
        <dbReference type="SAM" id="Phobius"/>
    </source>
</evidence>
<evidence type="ECO:0000313" key="4">
    <source>
        <dbReference type="EMBL" id="KAI5069841.1"/>
    </source>
</evidence>
<accession>A0A9D4ZBK0</accession>
<dbReference type="EMBL" id="JABFUD020000015">
    <property type="protein sequence ID" value="KAI5069518.1"/>
    <property type="molecule type" value="Genomic_DNA"/>
</dbReference>
<proteinExistence type="predicted"/>
<dbReference type="EMBL" id="JABFUD020000015">
    <property type="protein sequence ID" value="KAI5069841.1"/>
    <property type="molecule type" value="Genomic_DNA"/>
</dbReference>
<sequence length="349" mass="37703">MHAKSDSEVTSLPGSSPPRSPRHHGILLRPPAYYVQSPSRDSHDGGDSKLSFQSTPLLSPVGSPLHPLATASATSDTRSSTSSLPPVAVTRKHQHHSRARVQPQPAGGTSPTSVTTSSNHSHSMSDAYNKKLLPSTIYEDEEEYGRTASKSSSTAAQIYTILFVILSCVAFLFLFILMFWLICRPSSPVLSIKNIVFHNLYVGQGTDASGVPSMLLTVNSTVHLDYENRSRYFVAHLDPLSVDFRYSVLSVASTKMDGYVQGKSSRKVIPIGVRALKVPLYGASTISSATKPSVPVTAMVSVCSRYYIVGQMVKSKFCTSIVCNLDVSSSSMALLTSVKKACIYDPPLL</sequence>
<evidence type="ECO:0000313" key="5">
    <source>
        <dbReference type="Proteomes" id="UP000886520"/>
    </source>
</evidence>
<dbReference type="PANTHER" id="PTHR48436:SF1">
    <property type="entry name" value="2, PUTATIVE-RELATED"/>
    <property type="match status" value="1"/>
</dbReference>
<keyword evidence="2" id="KW-0472">Membrane</keyword>
<dbReference type="AlphaFoldDB" id="A0A9D4ZBK0"/>
<keyword evidence="2" id="KW-1133">Transmembrane helix</keyword>
<dbReference type="OrthoDB" id="903824at2759"/>
<feature type="compositionally biased region" description="Low complexity" evidence="1">
    <location>
        <begin position="109"/>
        <end position="125"/>
    </location>
</feature>
<dbReference type="InterPro" id="IPR055276">
    <property type="entry name" value="NHL41-like"/>
</dbReference>
<evidence type="ECO:0000313" key="3">
    <source>
        <dbReference type="EMBL" id="KAI5069518.1"/>
    </source>
</evidence>
<keyword evidence="2" id="KW-0812">Transmembrane</keyword>
<feature type="compositionally biased region" description="Basic residues" evidence="1">
    <location>
        <begin position="90"/>
        <end position="99"/>
    </location>
</feature>
<reference evidence="3" key="1">
    <citation type="submission" date="2021-01" db="EMBL/GenBank/DDBJ databases">
        <title>Adiantum capillus-veneris genome.</title>
        <authorList>
            <person name="Fang Y."/>
            <person name="Liao Q."/>
        </authorList>
    </citation>
    <scope>NUCLEOTIDE SEQUENCE</scope>
    <source>
        <strain evidence="3">H3</strain>
        <tissue evidence="3">Leaf</tissue>
    </source>
</reference>
<comment type="caution">
    <text evidence="3">The sequence shown here is derived from an EMBL/GenBank/DDBJ whole genome shotgun (WGS) entry which is preliminary data.</text>
</comment>
<dbReference type="PANTHER" id="PTHR48436">
    <property type="entry name" value="2, PUTATIVE-RELATED"/>
    <property type="match status" value="1"/>
</dbReference>
<feature type="region of interest" description="Disordered" evidence="1">
    <location>
        <begin position="1"/>
        <end position="126"/>
    </location>
</feature>
<keyword evidence="5" id="KW-1185">Reference proteome</keyword>
<name>A0A9D4ZBK0_ADICA</name>
<evidence type="ECO:0008006" key="6">
    <source>
        <dbReference type="Google" id="ProtNLM"/>
    </source>
</evidence>
<feature type="transmembrane region" description="Helical" evidence="2">
    <location>
        <begin position="158"/>
        <end position="182"/>
    </location>
</feature>
<evidence type="ECO:0000256" key="1">
    <source>
        <dbReference type="SAM" id="MobiDB-lite"/>
    </source>
</evidence>
<feature type="compositionally biased region" description="Low complexity" evidence="1">
    <location>
        <begin position="69"/>
        <end position="83"/>
    </location>
</feature>
<gene>
    <name evidence="3" type="ORF">GOP47_0015819</name>
    <name evidence="4" type="ORF">GOP47_0016142</name>
</gene>